<keyword evidence="7" id="KW-0677">Repeat</keyword>
<feature type="signal peptide" evidence="10">
    <location>
        <begin position="1"/>
        <end position="16"/>
    </location>
</feature>
<dbReference type="GO" id="GO:0061975">
    <property type="term" value="P:articular cartilage development"/>
    <property type="evidence" value="ECO:0007669"/>
    <property type="project" value="TreeGrafter"/>
</dbReference>
<evidence type="ECO:0000256" key="10">
    <source>
        <dbReference type="SAM" id="SignalP"/>
    </source>
</evidence>
<dbReference type="CTD" id="26254"/>
<evidence type="ECO:0000313" key="12">
    <source>
        <dbReference type="Proteomes" id="UP001652642"/>
    </source>
</evidence>
<evidence type="ECO:0000256" key="5">
    <source>
        <dbReference type="ARBA" id="ARBA00022614"/>
    </source>
</evidence>
<sequence length="337" mass="37672">MQIVALVGVITAFTLALPVLPKKDGKMKKEKHNIGLIADDNQDLNNYNLNLDNYGEVIDLSNYEEIYNYGDLASKIEVGTLAPLIMSVAESVSTTTEVPITEVPQKSLTNSILATPEGPDLFPSITNEGLPTCLICVCISTSVYCDDTNLESIPPLPLETTYFYARFNRITRIGANDFSGLAKLKHIDLTSNFMSSVDEDSFWLLPSLEELVLTENKLTSLPELPSTIVQLDVRFNMIQSAGIQPEAFKNLKKLQFLRLSDNKLDYIPVPLPEGLRSLHLQNNNIRTMHADTFCDHRDPSHIRRALEDIRLDGNPINLSLFPGAYFCLPRLPTGHFY</sequence>
<name>A0A6J0U317_9SAUR</name>
<dbReference type="Pfam" id="PF00560">
    <property type="entry name" value="LRR_1"/>
    <property type="match status" value="1"/>
</dbReference>
<protein>
    <submittedName>
        <fullName evidence="13">Opticin isoform X1</fullName>
    </submittedName>
</protein>
<evidence type="ECO:0000256" key="8">
    <source>
        <dbReference type="ARBA" id="ARBA00023157"/>
    </source>
</evidence>
<evidence type="ECO:0000256" key="2">
    <source>
        <dbReference type="ARBA" id="ARBA00006912"/>
    </source>
</evidence>
<accession>A0A6J0U317</accession>
<evidence type="ECO:0000313" key="13">
    <source>
        <dbReference type="RefSeq" id="XP_020653700.2"/>
    </source>
</evidence>
<dbReference type="InterPro" id="IPR000372">
    <property type="entry name" value="LRRNT"/>
</dbReference>
<feature type="domain" description="LRRNT" evidence="11">
    <location>
        <begin position="132"/>
        <end position="162"/>
    </location>
</feature>
<dbReference type="PANTHER" id="PTHR46269">
    <property type="entry name" value="EPIPHYCAN-RELATED"/>
    <property type="match status" value="1"/>
</dbReference>
<dbReference type="InParanoid" id="A0A6J0U317"/>
<dbReference type="GeneID" id="110081390"/>
<keyword evidence="4" id="KW-0272">Extracellular matrix</keyword>
<dbReference type="InterPro" id="IPR003591">
    <property type="entry name" value="Leu-rich_rpt_typical-subtyp"/>
</dbReference>
<dbReference type="OrthoDB" id="676979at2759"/>
<dbReference type="KEGG" id="pvt:110081390"/>
<dbReference type="GO" id="GO:0060348">
    <property type="term" value="P:bone development"/>
    <property type="evidence" value="ECO:0007669"/>
    <property type="project" value="TreeGrafter"/>
</dbReference>
<feature type="chain" id="PRO_5046176390" evidence="10">
    <location>
        <begin position="17"/>
        <end position="337"/>
    </location>
</feature>
<dbReference type="SMART" id="SM00013">
    <property type="entry name" value="LRRNT"/>
    <property type="match status" value="1"/>
</dbReference>
<dbReference type="InterPro" id="IPR043547">
    <property type="entry name" value="Mimecan/Epiphycan/Opticin"/>
</dbReference>
<dbReference type="SUPFAM" id="SSF52058">
    <property type="entry name" value="L domain-like"/>
    <property type="match status" value="1"/>
</dbReference>
<dbReference type="InterPro" id="IPR001611">
    <property type="entry name" value="Leu-rich_rpt"/>
</dbReference>
<comment type="similarity">
    <text evidence="2">Belongs to the small leucine-rich proteoglycan (SLRP) family. SLRP class III subfamily.</text>
</comment>
<dbReference type="RefSeq" id="XP_020653700.2">
    <property type="nucleotide sequence ID" value="XM_020798041.2"/>
</dbReference>
<evidence type="ECO:0000259" key="11">
    <source>
        <dbReference type="SMART" id="SM00013"/>
    </source>
</evidence>
<keyword evidence="3" id="KW-0964">Secreted</keyword>
<dbReference type="AlphaFoldDB" id="A0A6J0U317"/>
<comment type="subcellular location">
    <subcellularLocation>
        <location evidence="1">Secreted</location>
        <location evidence="1">Extracellular space</location>
        <location evidence="1">Extracellular matrix</location>
    </subcellularLocation>
</comment>
<dbReference type="Pfam" id="PF13855">
    <property type="entry name" value="LRR_8"/>
    <property type="match status" value="1"/>
</dbReference>
<evidence type="ECO:0000256" key="1">
    <source>
        <dbReference type="ARBA" id="ARBA00004498"/>
    </source>
</evidence>
<dbReference type="GO" id="GO:0030199">
    <property type="term" value="P:collagen fibril organization"/>
    <property type="evidence" value="ECO:0007669"/>
    <property type="project" value="TreeGrafter"/>
</dbReference>
<proteinExistence type="inferred from homology"/>
<dbReference type="Proteomes" id="UP001652642">
    <property type="component" value="Chromosome 4"/>
</dbReference>
<dbReference type="PANTHER" id="PTHR46269:SF4">
    <property type="entry name" value="OPTICIN"/>
    <property type="match status" value="1"/>
</dbReference>
<keyword evidence="8" id="KW-1015">Disulfide bond</keyword>
<dbReference type="InterPro" id="IPR032675">
    <property type="entry name" value="LRR_dom_sf"/>
</dbReference>
<organism evidence="12 13">
    <name type="scientific">Pogona vitticeps</name>
    <name type="common">central bearded dragon</name>
    <dbReference type="NCBI Taxonomy" id="103695"/>
    <lineage>
        <taxon>Eukaryota</taxon>
        <taxon>Metazoa</taxon>
        <taxon>Chordata</taxon>
        <taxon>Craniata</taxon>
        <taxon>Vertebrata</taxon>
        <taxon>Euteleostomi</taxon>
        <taxon>Lepidosauria</taxon>
        <taxon>Squamata</taxon>
        <taxon>Bifurcata</taxon>
        <taxon>Unidentata</taxon>
        <taxon>Episquamata</taxon>
        <taxon>Toxicofera</taxon>
        <taxon>Iguania</taxon>
        <taxon>Acrodonta</taxon>
        <taxon>Agamidae</taxon>
        <taxon>Amphibolurinae</taxon>
        <taxon>Pogona</taxon>
    </lineage>
</organism>
<keyword evidence="12" id="KW-1185">Reference proteome</keyword>
<dbReference type="SMART" id="SM00369">
    <property type="entry name" value="LRR_TYP"/>
    <property type="match status" value="4"/>
</dbReference>
<dbReference type="GO" id="GO:0031012">
    <property type="term" value="C:extracellular matrix"/>
    <property type="evidence" value="ECO:0007669"/>
    <property type="project" value="TreeGrafter"/>
</dbReference>
<evidence type="ECO:0000256" key="9">
    <source>
        <dbReference type="ARBA" id="ARBA00023180"/>
    </source>
</evidence>
<evidence type="ECO:0000256" key="3">
    <source>
        <dbReference type="ARBA" id="ARBA00022525"/>
    </source>
</evidence>
<keyword evidence="5" id="KW-0433">Leucine-rich repeat</keyword>
<dbReference type="GO" id="GO:0005615">
    <property type="term" value="C:extracellular space"/>
    <property type="evidence" value="ECO:0007669"/>
    <property type="project" value="TreeGrafter"/>
</dbReference>
<keyword evidence="6 10" id="KW-0732">Signal</keyword>
<gene>
    <name evidence="13" type="primary">OPTC</name>
</gene>
<evidence type="ECO:0000256" key="4">
    <source>
        <dbReference type="ARBA" id="ARBA00022530"/>
    </source>
</evidence>
<evidence type="ECO:0000256" key="6">
    <source>
        <dbReference type="ARBA" id="ARBA00022729"/>
    </source>
</evidence>
<dbReference type="PROSITE" id="PS51450">
    <property type="entry name" value="LRR"/>
    <property type="match status" value="1"/>
</dbReference>
<reference evidence="13" key="1">
    <citation type="submission" date="2025-08" db="UniProtKB">
        <authorList>
            <consortium name="RefSeq"/>
        </authorList>
    </citation>
    <scope>IDENTIFICATION</scope>
</reference>
<evidence type="ECO:0000256" key="7">
    <source>
        <dbReference type="ARBA" id="ARBA00022737"/>
    </source>
</evidence>
<keyword evidence="9" id="KW-0325">Glycoprotein</keyword>
<dbReference type="Gene3D" id="3.80.10.10">
    <property type="entry name" value="Ribonuclease Inhibitor"/>
    <property type="match status" value="1"/>
</dbReference>